<accession>A0A2S6G7G8</accession>
<comment type="caution">
    <text evidence="2">The sequence shown here is derived from an EMBL/GenBank/DDBJ whole genome shotgun (WGS) entry which is preliminary data.</text>
</comment>
<dbReference type="EMBL" id="PTIU01000008">
    <property type="protein sequence ID" value="PPK55077.1"/>
    <property type="molecule type" value="Genomic_DNA"/>
</dbReference>
<evidence type="ECO:0000313" key="4">
    <source>
        <dbReference type="Proteomes" id="UP000239648"/>
    </source>
</evidence>
<keyword evidence="4" id="KW-1185">Reference proteome</keyword>
<name>A0A2S6G7G8_9GAMM</name>
<reference evidence="2 3" key="2">
    <citation type="submission" date="2018-02" db="EMBL/GenBank/DDBJ databases">
        <title>Subsurface microbial communities from deep shales in Ohio and West Virginia, USA.</title>
        <authorList>
            <person name="Wrighton K."/>
        </authorList>
    </citation>
    <scope>NUCLEOTIDE SEQUENCE [LARGE SCALE GENOMIC DNA]</scope>
    <source>
        <strain evidence="2 3">UTICA-S1B9</strain>
    </source>
</reference>
<evidence type="ECO:0000313" key="1">
    <source>
        <dbReference type="EMBL" id="PPK52041.1"/>
    </source>
</evidence>
<evidence type="ECO:0000313" key="2">
    <source>
        <dbReference type="EMBL" id="PPK55077.1"/>
    </source>
</evidence>
<protein>
    <submittedName>
        <fullName evidence="2">Uncharacterized protein</fullName>
    </submittedName>
</protein>
<organism evidence="2 3">
    <name type="scientific">Marinobacter persicus</name>
    <dbReference type="NCBI Taxonomy" id="930118"/>
    <lineage>
        <taxon>Bacteria</taxon>
        <taxon>Pseudomonadati</taxon>
        <taxon>Pseudomonadota</taxon>
        <taxon>Gammaproteobacteria</taxon>
        <taxon>Pseudomonadales</taxon>
        <taxon>Marinobacteraceae</taxon>
        <taxon>Marinobacter</taxon>
    </lineage>
</organism>
<dbReference type="EMBL" id="PTIT01000008">
    <property type="protein sequence ID" value="PPK52041.1"/>
    <property type="molecule type" value="Genomic_DNA"/>
</dbReference>
<sequence length="126" mass="13644">MPEMMKWIIFPVLAFPALGLAEAESEFNLCSSYVEKSEVGAPSDLGWPVFVKLTEVGTTSLAAFKEANTGKEIRIVVGRREFSRATVWVPVPSGNLHGMFNSQEVATDWQQTLASGLPAAPCGARN</sequence>
<dbReference type="AlphaFoldDB" id="A0A2S6G7G8"/>
<dbReference type="Proteomes" id="UP000239446">
    <property type="component" value="Unassembled WGS sequence"/>
</dbReference>
<proteinExistence type="predicted"/>
<gene>
    <name evidence="2" type="ORF">B0H24_1008141</name>
    <name evidence="1" type="ORF">BY455_108141</name>
</gene>
<dbReference type="RefSeq" id="WP_104415935.1">
    <property type="nucleotide sequence ID" value="NZ_PTIT01000008.1"/>
</dbReference>
<evidence type="ECO:0000313" key="3">
    <source>
        <dbReference type="Proteomes" id="UP000239446"/>
    </source>
</evidence>
<reference evidence="1 4" key="1">
    <citation type="submission" date="2018-02" db="EMBL/GenBank/DDBJ databases">
        <title>Deep subsurface shale carbon reservoir microbial communities from Ohio and West Virginia, USA.</title>
        <authorList>
            <person name="Wrighton K."/>
        </authorList>
    </citation>
    <scope>NUCLEOTIDE SEQUENCE [LARGE SCALE GENOMIC DNA]</scope>
    <source>
        <strain evidence="1 4">UTICA-S1B6</strain>
    </source>
</reference>
<dbReference type="OrthoDB" id="6369343at2"/>
<dbReference type="Proteomes" id="UP000239648">
    <property type="component" value="Unassembled WGS sequence"/>
</dbReference>